<dbReference type="InterPro" id="IPR029058">
    <property type="entry name" value="AB_hydrolase_fold"/>
</dbReference>
<dbReference type="Proteomes" id="UP000501802">
    <property type="component" value="Chromosome"/>
</dbReference>
<evidence type="ECO:0000313" key="2">
    <source>
        <dbReference type="Proteomes" id="UP000501802"/>
    </source>
</evidence>
<dbReference type="AlphaFoldDB" id="A0A6G9ANG4"/>
<dbReference type="RefSeq" id="WP_167209348.1">
    <property type="nucleotide sequence ID" value="NZ_CP050063.1"/>
</dbReference>
<organism evidence="1 2">
    <name type="scientific">Spirosoma aureum</name>
    <dbReference type="NCBI Taxonomy" id="2692134"/>
    <lineage>
        <taxon>Bacteria</taxon>
        <taxon>Pseudomonadati</taxon>
        <taxon>Bacteroidota</taxon>
        <taxon>Cytophagia</taxon>
        <taxon>Cytophagales</taxon>
        <taxon>Cytophagaceae</taxon>
        <taxon>Spirosoma</taxon>
    </lineage>
</organism>
<accession>A0A6G9ANG4</accession>
<dbReference type="EMBL" id="CP050063">
    <property type="protein sequence ID" value="QIP13864.1"/>
    <property type="molecule type" value="Genomic_DNA"/>
</dbReference>
<keyword evidence="1" id="KW-0378">Hydrolase</keyword>
<dbReference type="Gene3D" id="3.40.50.1820">
    <property type="entry name" value="alpha/beta hydrolase"/>
    <property type="match status" value="1"/>
</dbReference>
<keyword evidence="2" id="KW-1185">Reference proteome</keyword>
<reference evidence="1 2" key="1">
    <citation type="submission" date="2020-03" db="EMBL/GenBank/DDBJ databases">
        <authorList>
            <person name="Kim M.K."/>
        </authorList>
    </citation>
    <scope>NUCLEOTIDE SEQUENCE [LARGE SCALE GENOMIC DNA]</scope>
    <source>
        <strain evidence="1 2">BT328</strain>
    </source>
</reference>
<dbReference type="GO" id="GO:0016787">
    <property type="term" value="F:hydrolase activity"/>
    <property type="evidence" value="ECO:0007669"/>
    <property type="project" value="UniProtKB-KW"/>
</dbReference>
<proteinExistence type="predicted"/>
<name>A0A6G9ANG4_9BACT</name>
<dbReference type="Pfam" id="PF05990">
    <property type="entry name" value="DUF900"/>
    <property type="match status" value="1"/>
</dbReference>
<dbReference type="PANTHER" id="PTHR36513:SF1">
    <property type="entry name" value="TRANSMEMBRANE PROTEIN"/>
    <property type="match status" value="1"/>
</dbReference>
<dbReference type="KEGG" id="spib:G8759_15220"/>
<dbReference type="PANTHER" id="PTHR36513">
    <property type="entry name" value="ABC TRANSMEMBRANE TYPE-1 DOMAIN-CONTAINING PROTEIN"/>
    <property type="match status" value="1"/>
</dbReference>
<evidence type="ECO:0000313" key="1">
    <source>
        <dbReference type="EMBL" id="QIP13864.1"/>
    </source>
</evidence>
<dbReference type="SUPFAM" id="SSF53474">
    <property type="entry name" value="alpha/beta-Hydrolases"/>
    <property type="match status" value="1"/>
</dbReference>
<gene>
    <name evidence="1" type="ORF">G8759_15220</name>
</gene>
<sequence length="422" mass="48557">MKALYIYSLIIFCFNWTLAQKTVPVFNKLSKGSYDKLNINDSLLVDSLARLERRNEIHEIYIGRYNTVLWDKVNSDKEKLINGPQRAWQPERFNKLFHTVNLNFVTDRNYKKVESNLKIKFGSERSTVSYGQCSVYIPGDHKIGETVSSNFYNWVNYNTDDYMHLVENTLLDKNNFYSQLSKRINESSNKNALLFIHGYNVSFDQAAIRTAQIVFDLDFKGPAIFYSWPSQDNPFQYSTDETNIEWTQKHLEDFLLDFFKNTTSRNVYIIAHSMGNRAMTKAIANISKLDPKIKERVKEVILAAPDIDEDTFREGIAPSLIKSCQRVTIYGSATDVAIRLSHFFHSYKRLGATFNGAKLLPGIDYIDATGVDASFLGHSYIGTNRTVIADISEIINHSLAISKRFGLNKVAIKPISYWKFRE</sequence>
<dbReference type="InterPro" id="IPR010297">
    <property type="entry name" value="DUF900_hydrolase"/>
</dbReference>
<protein>
    <submittedName>
        <fullName evidence="1">Alpha/beta hydrolase</fullName>
    </submittedName>
</protein>